<dbReference type="EMBL" id="NNAY01003977">
    <property type="protein sequence ID" value="OXU18543.1"/>
    <property type="molecule type" value="Genomic_DNA"/>
</dbReference>
<keyword evidence="3" id="KW-1185">Reference proteome</keyword>
<feature type="region of interest" description="Disordered" evidence="1">
    <location>
        <begin position="15"/>
        <end position="41"/>
    </location>
</feature>
<comment type="caution">
    <text evidence="2">The sequence shown here is derived from an EMBL/GenBank/DDBJ whole genome shotgun (WGS) entry which is preliminary data.</text>
</comment>
<evidence type="ECO:0000256" key="1">
    <source>
        <dbReference type="SAM" id="MobiDB-lite"/>
    </source>
</evidence>
<sequence length="59" mass="7092">MKNEEIRDLKRRIKKLENKQTEEDTQARKAKATTIEEREEEPCFPFAHTKYSSQHVTNE</sequence>
<dbReference type="AlphaFoldDB" id="A0A232EJK3"/>
<gene>
    <name evidence="2" type="ORF">TSAR_007738</name>
</gene>
<accession>A0A232EJK3</accession>
<proteinExistence type="predicted"/>
<protein>
    <submittedName>
        <fullName evidence="2">Uncharacterized protein</fullName>
    </submittedName>
</protein>
<reference evidence="2 3" key="1">
    <citation type="journal article" date="2017" name="Curr. Biol.">
        <title>The Evolution of Venom by Co-option of Single-Copy Genes.</title>
        <authorList>
            <person name="Martinson E.O."/>
            <person name="Mrinalini"/>
            <person name="Kelkar Y.D."/>
            <person name="Chang C.H."/>
            <person name="Werren J.H."/>
        </authorList>
    </citation>
    <scope>NUCLEOTIDE SEQUENCE [LARGE SCALE GENOMIC DNA]</scope>
    <source>
        <strain evidence="2 3">Alberta</strain>
        <tissue evidence="2">Whole body</tissue>
    </source>
</reference>
<feature type="compositionally biased region" description="Basic and acidic residues" evidence="1">
    <location>
        <begin position="15"/>
        <end position="27"/>
    </location>
</feature>
<evidence type="ECO:0000313" key="2">
    <source>
        <dbReference type="EMBL" id="OXU18543.1"/>
    </source>
</evidence>
<organism evidence="2 3">
    <name type="scientific">Trichomalopsis sarcophagae</name>
    <dbReference type="NCBI Taxonomy" id="543379"/>
    <lineage>
        <taxon>Eukaryota</taxon>
        <taxon>Metazoa</taxon>
        <taxon>Ecdysozoa</taxon>
        <taxon>Arthropoda</taxon>
        <taxon>Hexapoda</taxon>
        <taxon>Insecta</taxon>
        <taxon>Pterygota</taxon>
        <taxon>Neoptera</taxon>
        <taxon>Endopterygota</taxon>
        <taxon>Hymenoptera</taxon>
        <taxon>Apocrita</taxon>
        <taxon>Proctotrupomorpha</taxon>
        <taxon>Chalcidoidea</taxon>
        <taxon>Pteromalidae</taxon>
        <taxon>Pteromalinae</taxon>
        <taxon>Trichomalopsis</taxon>
    </lineage>
</organism>
<name>A0A232EJK3_9HYME</name>
<evidence type="ECO:0000313" key="3">
    <source>
        <dbReference type="Proteomes" id="UP000215335"/>
    </source>
</evidence>
<dbReference type="Proteomes" id="UP000215335">
    <property type="component" value="Unassembled WGS sequence"/>
</dbReference>